<dbReference type="RefSeq" id="WP_189331644.1">
    <property type="nucleotide sequence ID" value="NZ_AP023356.1"/>
</dbReference>
<dbReference type="SMART" id="SM00052">
    <property type="entry name" value="EAL"/>
    <property type="match status" value="1"/>
</dbReference>
<dbReference type="NCBIfam" id="TIGR00254">
    <property type="entry name" value="GGDEF"/>
    <property type="match status" value="1"/>
</dbReference>
<dbReference type="SUPFAM" id="SSF55073">
    <property type="entry name" value="Nucleotide cyclase"/>
    <property type="match status" value="1"/>
</dbReference>
<accession>A0ABM7M564</accession>
<evidence type="ECO:0000259" key="2">
    <source>
        <dbReference type="PROSITE" id="PS50887"/>
    </source>
</evidence>
<name>A0ABM7M564_9ACTN</name>
<evidence type="ECO:0008006" key="5">
    <source>
        <dbReference type="Google" id="ProtNLM"/>
    </source>
</evidence>
<evidence type="ECO:0000313" key="3">
    <source>
        <dbReference type="EMBL" id="BCJ46781.1"/>
    </source>
</evidence>
<dbReference type="PROSITE" id="PS50883">
    <property type="entry name" value="EAL"/>
    <property type="match status" value="1"/>
</dbReference>
<keyword evidence="4" id="KW-1185">Reference proteome</keyword>
<dbReference type="InterPro" id="IPR000160">
    <property type="entry name" value="GGDEF_dom"/>
</dbReference>
<dbReference type="Pfam" id="PF00990">
    <property type="entry name" value="GGDEF"/>
    <property type="match status" value="1"/>
</dbReference>
<dbReference type="CDD" id="cd01948">
    <property type="entry name" value="EAL"/>
    <property type="match status" value="1"/>
</dbReference>
<reference evidence="3 4" key="1">
    <citation type="submission" date="2020-08" db="EMBL/GenBank/DDBJ databases">
        <title>Whole genome shotgun sequence of Actinoplanes ianthinogenes NBRC 13996.</title>
        <authorList>
            <person name="Komaki H."/>
            <person name="Tamura T."/>
        </authorList>
    </citation>
    <scope>NUCLEOTIDE SEQUENCE [LARGE SCALE GENOMIC DNA]</scope>
    <source>
        <strain evidence="3 4">NBRC 13996</strain>
    </source>
</reference>
<dbReference type="PROSITE" id="PS50887">
    <property type="entry name" value="GGDEF"/>
    <property type="match status" value="1"/>
</dbReference>
<dbReference type="Proteomes" id="UP000676967">
    <property type="component" value="Chromosome"/>
</dbReference>
<protein>
    <recommendedName>
        <fullName evidence="5">Diguanylate cyclase (GGDEF)-like protein</fullName>
    </recommendedName>
</protein>
<dbReference type="Pfam" id="PF00563">
    <property type="entry name" value="EAL"/>
    <property type="match status" value="1"/>
</dbReference>
<sequence>MRTPTLADLAVPAPLTAPDTPMGEVEAVLRADPGLLGVVTAVDGEFYLVDRGFLDFVLAGRLGYGRALLHRKPLRGLLRRPALTLPAATGWSEAARAAMARPDAFTTIPVIVAFDDGRVGMAPVGPLVEHLSRQYQTMALTDELTGLGNRRSLLEQRATGRAAAFVVDVNRFKEINDTLGHARGDELLRHVAAALTGACAPARAFRLSGNKFAVLTPDLAAWPGIDPADAGHKLLHAIEGPFPVAGVPITVEASMGIAVSCGTDPADLLTRAETAMYAAKRDRTQVELWHAALAAGNTDLGLDTDLRAAIGNRELVLHYQPLVHAQTRETASVEALVRWSHPRRGLLPPGVFLPQAERSDVIHLLTAAVLDDAVRQAATWHRAGRTVPVAVNLAAPVLASDRVVTTIGALLAETGLPPRALIVEVTESAVMTRPAESADRLRSLSAMGVRVAIDDFGIGYTSLGLLTQLPVDELKLDRSFVARIHQPPDRVIVESVARMANGLGLTLVAEGVEDAHTADTLTELGFDLLQGFHFGRPEPASA</sequence>
<dbReference type="InterPro" id="IPR043128">
    <property type="entry name" value="Rev_trsase/Diguanyl_cyclase"/>
</dbReference>
<dbReference type="Gene3D" id="3.30.70.270">
    <property type="match status" value="1"/>
</dbReference>
<dbReference type="InterPro" id="IPR001633">
    <property type="entry name" value="EAL_dom"/>
</dbReference>
<gene>
    <name evidence="3" type="ORF">Aiant_74380</name>
</gene>
<evidence type="ECO:0000259" key="1">
    <source>
        <dbReference type="PROSITE" id="PS50883"/>
    </source>
</evidence>
<dbReference type="PANTHER" id="PTHR44757">
    <property type="entry name" value="DIGUANYLATE CYCLASE DGCP"/>
    <property type="match status" value="1"/>
</dbReference>
<organism evidence="3 4">
    <name type="scientific">Actinoplanes ianthinogenes</name>
    <dbReference type="NCBI Taxonomy" id="122358"/>
    <lineage>
        <taxon>Bacteria</taxon>
        <taxon>Bacillati</taxon>
        <taxon>Actinomycetota</taxon>
        <taxon>Actinomycetes</taxon>
        <taxon>Micromonosporales</taxon>
        <taxon>Micromonosporaceae</taxon>
        <taxon>Actinoplanes</taxon>
    </lineage>
</organism>
<evidence type="ECO:0000313" key="4">
    <source>
        <dbReference type="Proteomes" id="UP000676967"/>
    </source>
</evidence>
<dbReference type="Gene3D" id="3.20.20.450">
    <property type="entry name" value="EAL domain"/>
    <property type="match status" value="1"/>
</dbReference>
<dbReference type="InterPro" id="IPR052155">
    <property type="entry name" value="Biofilm_reg_signaling"/>
</dbReference>
<dbReference type="SMART" id="SM00267">
    <property type="entry name" value="GGDEF"/>
    <property type="match status" value="1"/>
</dbReference>
<dbReference type="InterPro" id="IPR035919">
    <property type="entry name" value="EAL_sf"/>
</dbReference>
<dbReference type="InterPro" id="IPR029787">
    <property type="entry name" value="Nucleotide_cyclase"/>
</dbReference>
<dbReference type="SUPFAM" id="SSF141868">
    <property type="entry name" value="EAL domain-like"/>
    <property type="match status" value="1"/>
</dbReference>
<dbReference type="EMBL" id="AP023356">
    <property type="protein sequence ID" value="BCJ46781.1"/>
    <property type="molecule type" value="Genomic_DNA"/>
</dbReference>
<dbReference type="CDD" id="cd01949">
    <property type="entry name" value="GGDEF"/>
    <property type="match status" value="1"/>
</dbReference>
<proteinExistence type="predicted"/>
<dbReference type="PANTHER" id="PTHR44757:SF2">
    <property type="entry name" value="BIOFILM ARCHITECTURE MAINTENANCE PROTEIN MBAA"/>
    <property type="match status" value="1"/>
</dbReference>
<feature type="domain" description="GGDEF" evidence="2">
    <location>
        <begin position="160"/>
        <end position="291"/>
    </location>
</feature>
<feature type="domain" description="EAL" evidence="1">
    <location>
        <begin position="299"/>
        <end position="542"/>
    </location>
</feature>